<evidence type="ECO:0000256" key="3">
    <source>
        <dbReference type="ARBA" id="ARBA00023027"/>
    </source>
</evidence>
<keyword evidence="6" id="KW-1185">Reference proteome</keyword>
<keyword evidence="3" id="KW-0520">NAD</keyword>
<dbReference type="InterPro" id="IPR036291">
    <property type="entry name" value="NAD(P)-bd_dom_sf"/>
</dbReference>
<evidence type="ECO:0000259" key="4">
    <source>
        <dbReference type="SMART" id="SM00822"/>
    </source>
</evidence>
<dbReference type="FunFam" id="3.40.50.720:FF:000084">
    <property type="entry name" value="Short-chain dehydrogenase reductase"/>
    <property type="match status" value="1"/>
</dbReference>
<gene>
    <name evidence="5" type="ORF">GCM10011617_17550</name>
</gene>
<dbReference type="EMBL" id="BMZD01000003">
    <property type="protein sequence ID" value="GGZ97383.1"/>
    <property type="molecule type" value="Genomic_DNA"/>
</dbReference>
<reference evidence="5" key="1">
    <citation type="journal article" date="2014" name="Int. J. Syst. Evol. Microbiol.">
        <title>Complete genome sequence of Corynebacterium casei LMG S-19264T (=DSM 44701T), isolated from a smear-ripened cheese.</title>
        <authorList>
            <consortium name="US DOE Joint Genome Institute (JGI-PGF)"/>
            <person name="Walter F."/>
            <person name="Albersmeier A."/>
            <person name="Kalinowski J."/>
            <person name="Ruckert C."/>
        </authorList>
    </citation>
    <scope>NUCLEOTIDE SEQUENCE</scope>
    <source>
        <strain evidence="5">KCTC 32422</strain>
    </source>
</reference>
<dbReference type="PANTHER" id="PTHR24321">
    <property type="entry name" value="DEHYDROGENASES, SHORT CHAIN"/>
    <property type="match status" value="1"/>
</dbReference>
<dbReference type="SUPFAM" id="SSF51735">
    <property type="entry name" value="NAD(P)-binding Rossmann-fold domains"/>
    <property type="match status" value="1"/>
</dbReference>
<name>A0A918REZ4_9SPHN</name>
<organism evidence="5 6">
    <name type="scientific">Novosphingobium arvoryzae</name>
    <dbReference type="NCBI Taxonomy" id="1256514"/>
    <lineage>
        <taxon>Bacteria</taxon>
        <taxon>Pseudomonadati</taxon>
        <taxon>Pseudomonadota</taxon>
        <taxon>Alphaproteobacteria</taxon>
        <taxon>Sphingomonadales</taxon>
        <taxon>Sphingomonadaceae</taxon>
        <taxon>Novosphingobium</taxon>
    </lineage>
</organism>
<dbReference type="Proteomes" id="UP000634139">
    <property type="component" value="Unassembled WGS sequence"/>
</dbReference>
<sequence length="255" mass="27045">MIRDLTGRVALVTGGSDGIGFATAKLLLERGAIVAICARRKEKLDEAEAALSSLGTFEAHQLDVTDEAAYNALIEDLAKRHGRLDMLVNNAMSVHYAPLTQLTMDHWRKDFAVNADAVFTGTRAAMRIMLKQGSGSIVNIASTNGLKAAPYMTSYSASKAALIHFTAVAAMEGAPYGVRVNTIVPGMIMTAATEDYLAKAGEHGQKTMDAIPMKRGANPVEVAKAIAFMLSDEASYITGVALPVDGGKAVQLYLP</sequence>
<comment type="caution">
    <text evidence="5">The sequence shown here is derived from an EMBL/GenBank/DDBJ whole genome shotgun (WGS) entry which is preliminary data.</text>
</comment>
<dbReference type="PANTHER" id="PTHR24321:SF8">
    <property type="entry name" value="ESTRADIOL 17-BETA-DEHYDROGENASE 8-RELATED"/>
    <property type="match status" value="1"/>
</dbReference>
<dbReference type="Pfam" id="PF13561">
    <property type="entry name" value="adh_short_C2"/>
    <property type="match status" value="1"/>
</dbReference>
<dbReference type="PROSITE" id="PS00061">
    <property type="entry name" value="ADH_SHORT"/>
    <property type="match status" value="1"/>
</dbReference>
<dbReference type="AlphaFoldDB" id="A0A918REZ4"/>
<dbReference type="Gene3D" id="3.40.50.720">
    <property type="entry name" value="NAD(P)-binding Rossmann-like Domain"/>
    <property type="match status" value="1"/>
</dbReference>
<dbReference type="InterPro" id="IPR057326">
    <property type="entry name" value="KR_dom"/>
</dbReference>
<dbReference type="NCBIfam" id="NF005559">
    <property type="entry name" value="PRK07231.1"/>
    <property type="match status" value="1"/>
</dbReference>
<protein>
    <submittedName>
        <fullName evidence="5">3-oxoacyl-ACP reductase</fullName>
    </submittedName>
</protein>
<keyword evidence="2" id="KW-0560">Oxidoreductase</keyword>
<evidence type="ECO:0000256" key="2">
    <source>
        <dbReference type="ARBA" id="ARBA00023002"/>
    </source>
</evidence>
<dbReference type="GO" id="GO:0016491">
    <property type="term" value="F:oxidoreductase activity"/>
    <property type="evidence" value="ECO:0007669"/>
    <property type="project" value="UniProtKB-KW"/>
</dbReference>
<feature type="domain" description="Ketoreductase" evidence="4">
    <location>
        <begin position="8"/>
        <end position="186"/>
    </location>
</feature>
<comment type="similarity">
    <text evidence="1">Belongs to the short-chain dehydrogenases/reductases (SDR) family.</text>
</comment>
<accession>A0A918REZ4</accession>
<evidence type="ECO:0000256" key="1">
    <source>
        <dbReference type="ARBA" id="ARBA00006484"/>
    </source>
</evidence>
<proteinExistence type="inferred from homology"/>
<dbReference type="RefSeq" id="WP_189540560.1">
    <property type="nucleotide sequence ID" value="NZ_BMZD01000003.1"/>
</dbReference>
<evidence type="ECO:0000313" key="6">
    <source>
        <dbReference type="Proteomes" id="UP000634139"/>
    </source>
</evidence>
<dbReference type="CDD" id="cd05233">
    <property type="entry name" value="SDR_c"/>
    <property type="match status" value="1"/>
</dbReference>
<dbReference type="PRINTS" id="PR00080">
    <property type="entry name" value="SDRFAMILY"/>
</dbReference>
<evidence type="ECO:0000313" key="5">
    <source>
        <dbReference type="EMBL" id="GGZ97383.1"/>
    </source>
</evidence>
<dbReference type="PRINTS" id="PR00081">
    <property type="entry name" value="GDHRDH"/>
</dbReference>
<reference evidence="5" key="2">
    <citation type="submission" date="2020-09" db="EMBL/GenBank/DDBJ databases">
        <authorList>
            <person name="Sun Q."/>
            <person name="Kim S."/>
        </authorList>
    </citation>
    <scope>NUCLEOTIDE SEQUENCE</scope>
    <source>
        <strain evidence="5">KCTC 32422</strain>
    </source>
</reference>
<dbReference type="InterPro" id="IPR002347">
    <property type="entry name" value="SDR_fam"/>
</dbReference>
<dbReference type="InterPro" id="IPR020904">
    <property type="entry name" value="Sc_DH/Rdtase_CS"/>
</dbReference>
<dbReference type="SMART" id="SM00822">
    <property type="entry name" value="PKS_KR"/>
    <property type="match status" value="1"/>
</dbReference>